<organism evidence="1 2">
    <name type="scientific">Rhipicephalus sanguineus</name>
    <name type="common">Brown dog tick</name>
    <name type="synonym">Ixodes sanguineus</name>
    <dbReference type="NCBI Taxonomy" id="34632"/>
    <lineage>
        <taxon>Eukaryota</taxon>
        <taxon>Metazoa</taxon>
        <taxon>Ecdysozoa</taxon>
        <taxon>Arthropoda</taxon>
        <taxon>Chelicerata</taxon>
        <taxon>Arachnida</taxon>
        <taxon>Acari</taxon>
        <taxon>Parasitiformes</taxon>
        <taxon>Ixodida</taxon>
        <taxon>Ixodoidea</taxon>
        <taxon>Ixodidae</taxon>
        <taxon>Rhipicephalinae</taxon>
        <taxon>Rhipicephalus</taxon>
        <taxon>Rhipicephalus</taxon>
    </lineage>
</organism>
<dbReference type="AlphaFoldDB" id="A0A9D4YRJ4"/>
<proteinExistence type="predicted"/>
<protein>
    <submittedName>
        <fullName evidence="1">Uncharacterized protein</fullName>
    </submittedName>
</protein>
<dbReference type="EMBL" id="JABSTV010000642">
    <property type="protein sequence ID" value="KAH7985936.1"/>
    <property type="molecule type" value="Genomic_DNA"/>
</dbReference>
<evidence type="ECO:0000313" key="1">
    <source>
        <dbReference type="EMBL" id="KAH7985936.1"/>
    </source>
</evidence>
<accession>A0A9D4YRJ4</accession>
<comment type="caution">
    <text evidence="1">The sequence shown here is derived from an EMBL/GenBank/DDBJ whole genome shotgun (WGS) entry which is preliminary data.</text>
</comment>
<gene>
    <name evidence="1" type="ORF">HPB52_025298</name>
</gene>
<reference evidence="1" key="1">
    <citation type="journal article" date="2020" name="Cell">
        <title>Large-Scale Comparative Analyses of Tick Genomes Elucidate Their Genetic Diversity and Vector Capacities.</title>
        <authorList>
            <consortium name="Tick Genome and Microbiome Consortium (TIGMIC)"/>
            <person name="Jia N."/>
            <person name="Wang J."/>
            <person name="Shi W."/>
            <person name="Du L."/>
            <person name="Sun Y."/>
            <person name="Zhan W."/>
            <person name="Jiang J.F."/>
            <person name="Wang Q."/>
            <person name="Zhang B."/>
            <person name="Ji P."/>
            <person name="Bell-Sakyi L."/>
            <person name="Cui X.M."/>
            <person name="Yuan T.T."/>
            <person name="Jiang B.G."/>
            <person name="Yang W.F."/>
            <person name="Lam T.T."/>
            <person name="Chang Q.C."/>
            <person name="Ding S.J."/>
            <person name="Wang X.J."/>
            <person name="Zhu J.G."/>
            <person name="Ruan X.D."/>
            <person name="Zhao L."/>
            <person name="Wei J.T."/>
            <person name="Ye R.Z."/>
            <person name="Que T.C."/>
            <person name="Du C.H."/>
            <person name="Zhou Y.H."/>
            <person name="Cheng J.X."/>
            <person name="Dai P.F."/>
            <person name="Guo W.B."/>
            <person name="Han X.H."/>
            <person name="Huang E.J."/>
            <person name="Li L.F."/>
            <person name="Wei W."/>
            <person name="Gao Y.C."/>
            <person name="Liu J.Z."/>
            <person name="Shao H.Z."/>
            <person name="Wang X."/>
            <person name="Wang C.C."/>
            <person name="Yang T.C."/>
            <person name="Huo Q.B."/>
            <person name="Li W."/>
            <person name="Chen H.Y."/>
            <person name="Chen S.E."/>
            <person name="Zhou L.G."/>
            <person name="Ni X.B."/>
            <person name="Tian J.H."/>
            <person name="Sheng Y."/>
            <person name="Liu T."/>
            <person name="Pan Y.S."/>
            <person name="Xia L.Y."/>
            <person name="Li J."/>
            <person name="Zhao F."/>
            <person name="Cao W.C."/>
        </authorList>
    </citation>
    <scope>NUCLEOTIDE SEQUENCE</scope>
    <source>
        <strain evidence="1">Rsan-2018</strain>
    </source>
</reference>
<evidence type="ECO:0000313" key="2">
    <source>
        <dbReference type="Proteomes" id="UP000821837"/>
    </source>
</evidence>
<name>A0A9D4YRJ4_RHISA</name>
<reference evidence="1" key="2">
    <citation type="submission" date="2021-09" db="EMBL/GenBank/DDBJ databases">
        <authorList>
            <person name="Jia N."/>
            <person name="Wang J."/>
            <person name="Shi W."/>
            <person name="Du L."/>
            <person name="Sun Y."/>
            <person name="Zhan W."/>
            <person name="Jiang J."/>
            <person name="Wang Q."/>
            <person name="Zhang B."/>
            <person name="Ji P."/>
            <person name="Sakyi L.B."/>
            <person name="Cui X."/>
            <person name="Yuan T."/>
            <person name="Jiang B."/>
            <person name="Yang W."/>
            <person name="Lam T.T.-Y."/>
            <person name="Chang Q."/>
            <person name="Ding S."/>
            <person name="Wang X."/>
            <person name="Zhu J."/>
            <person name="Ruan X."/>
            <person name="Zhao L."/>
            <person name="Wei J."/>
            <person name="Que T."/>
            <person name="Du C."/>
            <person name="Cheng J."/>
            <person name="Dai P."/>
            <person name="Han X."/>
            <person name="Huang E."/>
            <person name="Gao Y."/>
            <person name="Liu J."/>
            <person name="Shao H."/>
            <person name="Ye R."/>
            <person name="Li L."/>
            <person name="Wei W."/>
            <person name="Wang X."/>
            <person name="Wang C."/>
            <person name="Huo Q."/>
            <person name="Li W."/>
            <person name="Guo W."/>
            <person name="Chen H."/>
            <person name="Chen S."/>
            <person name="Zhou L."/>
            <person name="Zhou L."/>
            <person name="Ni X."/>
            <person name="Tian J."/>
            <person name="Zhou Y."/>
            <person name="Sheng Y."/>
            <person name="Liu T."/>
            <person name="Pan Y."/>
            <person name="Xia L."/>
            <person name="Li J."/>
            <person name="Zhao F."/>
            <person name="Cao W."/>
        </authorList>
    </citation>
    <scope>NUCLEOTIDE SEQUENCE</scope>
    <source>
        <strain evidence="1">Rsan-2018</strain>
        <tissue evidence="1">Larvae</tissue>
    </source>
</reference>
<dbReference type="Proteomes" id="UP000821837">
    <property type="component" value="Unassembled WGS sequence"/>
</dbReference>
<keyword evidence="2" id="KW-1185">Reference proteome</keyword>
<sequence length="207" mass="23718">MEYRVYEEPGKAEPNVINFAQSFPDQSKVVPDAQLFHKFFTPSPIVFMVEGMALHNLDQIQRGTAHFIFSIIGHYMSLSGATPNDDDDVLEEDNVATLNTFYNCINTVTRLHRGNLYDIEPKYKMSYARSIFTYWTNKAAINLPKAINTTLTIYFIHSSTSPVIKVDAFVCDEDNTMTIYMCPRALVNSIRYTFNYMSLDLIVEMFG</sequence>